<feature type="compositionally biased region" description="Low complexity" evidence="1">
    <location>
        <begin position="104"/>
        <end position="122"/>
    </location>
</feature>
<keyword evidence="2" id="KW-0472">Membrane</keyword>
<keyword evidence="2" id="KW-1133">Transmembrane helix</keyword>
<feature type="transmembrane region" description="Helical" evidence="2">
    <location>
        <begin position="132"/>
        <end position="150"/>
    </location>
</feature>
<sequence>MTSTADAAQHPDVSEISDLTEGLLTPSREAELRHHIDACEECADTHSSLEEIRSLLRAALPLQERMPDDIADRVDAALASEAAASSSAPAGALSVSRETTIASTATAGPPAGHPRGATGPGRARTRRRRRTVIFGTAFGAAAVGMSVFLLQVSQDSAVGKADHGVSAAEQSQGDFSQGTLEGRVHTLLSATRDSEAQESDPGKPSLDTKSSPGDTSPDASSPRSPLLAPIVDVPPCVQQGTGREAPALAIEEGSYEGTAAFLVVLPHATDSMRVQAYVVDSACVDAAPAAKGHLLLTRSYTRP</sequence>
<keyword evidence="2" id="KW-0812">Transmembrane</keyword>
<evidence type="ECO:0008006" key="4">
    <source>
        <dbReference type="Google" id="ProtNLM"/>
    </source>
</evidence>
<organism evidence="3">
    <name type="scientific">Streptomyces sp. NBC_01401</name>
    <dbReference type="NCBI Taxonomy" id="2903854"/>
    <lineage>
        <taxon>Bacteria</taxon>
        <taxon>Bacillati</taxon>
        <taxon>Actinomycetota</taxon>
        <taxon>Actinomycetes</taxon>
        <taxon>Kitasatosporales</taxon>
        <taxon>Streptomycetaceae</taxon>
        <taxon>Streptomyces</taxon>
    </lineage>
</organism>
<feature type="region of interest" description="Disordered" evidence="1">
    <location>
        <begin position="104"/>
        <end position="128"/>
    </location>
</feature>
<dbReference type="EMBL" id="CP109535">
    <property type="protein sequence ID" value="WTY96708.1"/>
    <property type="molecule type" value="Genomic_DNA"/>
</dbReference>
<feature type="compositionally biased region" description="Polar residues" evidence="1">
    <location>
        <begin position="207"/>
        <end position="223"/>
    </location>
</feature>
<protein>
    <recommendedName>
        <fullName evidence="4">Zinc-finger domain-containing protein</fullName>
    </recommendedName>
</protein>
<evidence type="ECO:0000313" key="3">
    <source>
        <dbReference type="EMBL" id="WTY96708.1"/>
    </source>
</evidence>
<feature type="region of interest" description="Disordered" evidence="1">
    <location>
        <begin position="1"/>
        <end position="21"/>
    </location>
</feature>
<name>A0AAU3H0I9_9ACTN</name>
<accession>A0AAU3H0I9</accession>
<reference evidence="3" key="1">
    <citation type="submission" date="2022-10" db="EMBL/GenBank/DDBJ databases">
        <title>The complete genomes of actinobacterial strains from the NBC collection.</title>
        <authorList>
            <person name="Joergensen T.S."/>
            <person name="Alvarez Arevalo M."/>
            <person name="Sterndorff E.B."/>
            <person name="Faurdal D."/>
            <person name="Vuksanovic O."/>
            <person name="Mourched A.-S."/>
            <person name="Charusanti P."/>
            <person name="Shaw S."/>
            <person name="Blin K."/>
            <person name="Weber T."/>
        </authorList>
    </citation>
    <scope>NUCLEOTIDE SEQUENCE</scope>
    <source>
        <strain evidence="3">NBC_01401</strain>
    </source>
</reference>
<evidence type="ECO:0000256" key="1">
    <source>
        <dbReference type="SAM" id="MobiDB-lite"/>
    </source>
</evidence>
<gene>
    <name evidence="3" type="ORF">OG626_18265</name>
</gene>
<evidence type="ECO:0000256" key="2">
    <source>
        <dbReference type="SAM" id="Phobius"/>
    </source>
</evidence>
<dbReference type="AlphaFoldDB" id="A0AAU3H0I9"/>
<proteinExistence type="predicted"/>
<feature type="region of interest" description="Disordered" evidence="1">
    <location>
        <begin position="190"/>
        <end position="239"/>
    </location>
</feature>